<accession>A0A7G6E738</accession>
<dbReference type="Proteomes" id="UP000515847">
    <property type="component" value="Chromosome"/>
</dbReference>
<name>A0A7G6E738_THEFR</name>
<dbReference type="KEGG" id="tfr:BR63_17490"/>
<sequence>MGHYCKICGRIRADEKFSGKGHRNHVCKDCSKKPAAERDKLTAMNRMYMLYQYSNLSKNNRKMLQKYLQSDSEEIRNVTKEILDHFHKLREGSLEYGEDTENVYNEQCDDLLEAAP</sequence>
<gene>
    <name evidence="1" type="ORF">BR63_17490</name>
</gene>
<reference evidence="1 2" key="1">
    <citation type="journal article" date="2019" name="Front. Microbiol.">
        <title>Thermoanaerosceptrum fracticalcis gen. nov. sp. nov., a Novel Fumarate-Fermenting Microorganism From a Deep Fractured Carbonate Aquifer of the US Great Basin.</title>
        <authorList>
            <person name="Hamilton-Brehm S.D."/>
            <person name="Stewart L.E."/>
            <person name="Zavarin M."/>
            <person name="Caldwell M."/>
            <person name="Lawson P.A."/>
            <person name="Onstott T.C."/>
            <person name="Grzymski J."/>
            <person name="Neveux I."/>
            <person name="Lollar B.S."/>
            <person name="Russell C.E."/>
            <person name="Moser D.P."/>
        </authorList>
    </citation>
    <scope>NUCLEOTIDE SEQUENCE [LARGE SCALE GENOMIC DNA]</scope>
    <source>
        <strain evidence="1 2">DRI-13</strain>
    </source>
</reference>
<dbReference type="EMBL" id="CP045798">
    <property type="protein sequence ID" value="QNB47892.1"/>
    <property type="molecule type" value="Genomic_DNA"/>
</dbReference>
<organism evidence="1 2">
    <name type="scientific">Thermanaerosceptrum fracticalcis</name>
    <dbReference type="NCBI Taxonomy" id="1712410"/>
    <lineage>
        <taxon>Bacteria</taxon>
        <taxon>Bacillati</taxon>
        <taxon>Bacillota</taxon>
        <taxon>Clostridia</taxon>
        <taxon>Eubacteriales</taxon>
        <taxon>Peptococcaceae</taxon>
        <taxon>Thermanaerosceptrum</taxon>
    </lineage>
</organism>
<evidence type="ECO:0000313" key="2">
    <source>
        <dbReference type="Proteomes" id="UP000515847"/>
    </source>
</evidence>
<proteinExistence type="predicted"/>
<evidence type="ECO:0000313" key="1">
    <source>
        <dbReference type="EMBL" id="QNB47892.1"/>
    </source>
</evidence>
<dbReference type="AlphaFoldDB" id="A0A7G6E738"/>
<protein>
    <submittedName>
        <fullName evidence="1">Uncharacterized protein</fullName>
    </submittedName>
</protein>
<dbReference type="OrthoDB" id="9801315at2"/>
<keyword evidence="2" id="KW-1185">Reference proteome</keyword>
<dbReference type="RefSeq" id="WP_051965561.1">
    <property type="nucleotide sequence ID" value="NZ_CP045798.1"/>
</dbReference>